<evidence type="ECO:0000256" key="1">
    <source>
        <dbReference type="SAM" id="MobiDB-lite"/>
    </source>
</evidence>
<dbReference type="RefSeq" id="WP_153113432.1">
    <property type="nucleotide sequence ID" value="NZ_VZAS01000114.1"/>
</dbReference>
<organism evidence="2 3">
    <name type="scientific">Segatella copri</name>
    <dbReference type="NCBI Taxonomy" id="165179"/>
    <lineage>
        <taxon>Bacteria</taxon>
        <taxon>Pseudomonadati</taxon>
        <taxon>Bacteroidota</taxon>
        <taxon>Bacteroidia</taxon>
        <taxon>Bacteroidales</taxon>
        <taxon>Prevotellaceae</taxon>
        <taxon>Segatella</taxon>
    </lineage>
</organism>
<feature type="compositionally biased region" description="Polar residues" evidence="1">
    <location>
        <begin position="1"/>
        <end position="27"/>
    </location>
</feature>
<evidence type="ECO:0000313" key="2">
    <source>
        <dbReference type="EMBL" id="MQN91101.1"/>
    </source>
</evidence>
<sequence>MDTMQKNKPLQPCNLSENATAQNQSEKSGNKEKLVDGAQVDSTLLSWQTGKHQLPKPKDLPPVFRELVTNAPKSLQTLVFVAATPAIGTYATRLRLNYVYDQSLSACLLQVIVCGDQSSGKSFARYVQQVIMQRLLDRDIMQRREEQKYNELKRRQGKKDGKLPPEPKTDIVNLPPSVSITMLMKRADASVVKYGVPKTLFMFADELSTITQSNKRAFADLKQIMKTAYDLGSFYGQDYLSENSYSTVVDVMLNCLFCGTPAAIDRYMDKAAIEGGNITRTILCPLDSHIGDEPPTMKPLSQEQQQAIKEMIDKLMDATYLDDKTMQPEYLIDTRWLDKEVQKWCAERRDEATKSCSKAIDVFYKRSSVSAFRIAALCQYLYQLEGKRTAKEIQRLVKQIYLSMADYILRGMTDKWGTAYEEIDADLQPSTYRPSQLYDNLPTMFTRDLLKVALERLGQTSPVKNVVSRWQKKGWIKKMTKDQFQKLKDIKP</sequence>
<dbReference type="Proteomes" id="UP000420635">
    <property type="component" value="Unassembled WGS sequence"/>
</dbReference>
<dbReference type="InterPro" id="IPR025048">
    <property type="entry name" value="DUF3987"/>
</dbReference>
<reference evidence="3" key="1">
    <citation type="submission" date="2019-09" db="EMBL/GenBank/DDBJ databases">
        <title>Distinct polysaccharide growth profiles of human intestinal Prevotella copri isolates.</title>
        <authorList>
            <person name="Fehlner-Peach H."/>
            <person name="Magnabosco C."/>
            <person name="Raghavan V."/>
            <person name="Scher J.U."/>
            <person name="Tett A."/>
            <person name="Cox L.M."/>
            <person name="Gottsegen C."/>
            <person name="Watters A."/>
            <person name="Wiltshire- Gordon J.D."/>
            <person name="Segata N."/>
            <person name="Bonneau R."/>
            <person name="Littman D.R."/>
        </authorList>
    </citation>
    <scope>NUCLEOTIDE SEQUENCE [LARGE SCALE GENOMIC DNA]</scope>
    <source>
        <strain evidence="3">iP54</strain>
    </source>
</reference>
<gene>
    <name evidence="2" type="ORF">F7D59_14900</name>
</gene>
<name>A0A646HLI4_9BACT</name>
<dbReference type="EMBL" id="VZBQ01000155">
    <property type="protein sequence ID" value="MQN91101.1"/>
    <property type="molecule type" value="Genomic_DNA"/>
</dbReference>
<accession>A0A646HLI4</accession>
<dbReference type="AlphaFoldDB" id="A0A646HLI4"/>
<protein>
    <submittedName>
        <fullName evidence="2">DUF3987 domain-containing protein</fullName>
    </submittedName>
</protein>
<comment type="caution">
    <text evidence="2">The sequence shown here is derived from an EMBL/GenBank/DDBJ whole genome shotgun (WGS) entry which is preliminary data.</text>
</comment>
<dbReference type="Pfam" id="PF13148">
    <property type="entry name" value="DUF3987"/>
    <property type="match status" value="1"/>
</dbReference>
<feature type="region of interest" description="Disordered" evidence="1">
    <location>
        <begin position="1"/>
        <end position="35"/>
    </location>
</feature>
<proteinExistence type="predicted"/>
<evidence type="ECO:0000313" key="3">
    <source>
        <dbReference type="Proteomes" id="UP000420635"/>
    </source>
</evidence>